<comment type="caution">
    <text evidence="1">The sequence shown here is derived from an EMBL/GenBank/DDBJ whole genome shotgun (WGS) entry which is preliminary data.</text>
</comment>
<name>A0A233RGD9_9GAMM</name>
<dbReference type="Proteomes" id="UP000242757">
    <property type="component" value="Unassembled WGS sequence"/>
</dbReference>
<accession>A0A233RGD9</accession>
<reference evidence="1 2" key="1">
    <citation type="submission" date="2017-08" db="EMBL/GenBank/DDBJ databases">
        <title>A Genome Sequence of Oceanimonas doudoroffii ATCC 27123T.</title>
        <authorList>
            <person name="Brennan M.A."/>
            <person name="Maclea K.S."/>
            <person name="Mcclelland W.D."/>
            <person name="Trachtenberg A.M."/>
        </authorList>
    </citation>
    <scope>NUCLEOTIDE SEQUENCE [LARGE SCALE GENOMIC DNA]</scope>
    <source>
        <strain evidence="1 2">ATCC 27123</strain>
    </source>
</reference>
<protein>
    <submittedName>
        <fullName evidence="1">Uncharacterized protein</fullName>
    </submittedName>
</protein>
<dbReference type="OrthoDB" id="7008540at2"/>
<proteinExistence type="predicted"/>
<keyword evidence="2" id="KW-1185">Reference proteome</keyword>
<dbReference type="EMBL" id="NBIM01000001">
    <property type="protein sequence ID" value="OXY82455.1"/>
    <property type="molecule type" value="Genomic_DNA"/>
</dbReference>
<dbReference type="AlphaFoldDB" id="A0A233RGD9"/>
<evidence type="ECO:0000313" key="1">
    <source>
        <dbReference type="EMBL" id="OXY82455.1"/>
    </source>
</evidence>
<evidence type="ECO:0000313" key="2">
    <source>
        <dbReference type="Proteomes" id="UP000242757"/>
    </source>
</evidence>
<dbReference type="RefSeq" id="WP_094199236.1">
    <property type="nucleotide sequence ID" value="NZ_NBIM01000001.1"/>
</dbReference>
<sequence>MRIEVLESDFYGGSIAHQAGDFKKWMKLKHPDVEVLVPENKTKFDLHDFSLIMPLVNLAADMSLVNYLGLVVEYANYCFRGKLEGENDEVQINVLYEDNKSGKRKEFNFKGSVEALEKSVEKFNINEFMGK</sequence>
<organism evidence="1 2">
    <name type="scientific">Oceanimonas doudoroffii</name>
    <dbReference type="NCBI Taxonomy" id="84158"/>
    <lineage>
        <taxon>Bacteria</taxon>
        <taxon>Pseudomonadati</taxon>
        <taxon>Pseudomonadota</taxon>
        <taxon>Gammaproteobacteria</taxon>
        <taxon>Aeromonadales</taxon>
        <taxon>Aeromonadaceae</taxon>
        <taxon>Oceanimonas</taxon>
    </lineage>
</organism>
<gene>
    <name evidence="1" type="ORF">B6S08_02695</name>
</gene>